<dbReference type="AlphaFoldDB" id="T1F4L1"/>
<dbReference type="InterPro" id="IPR008967">
    <property type="entry name" value="p53-like_TF_DNA-bd_sf"/>
</dbReference>
<reference evidence="10" key="1">
    <citation type="submission" date="2012-12" db="EMBL/GenBank/DDBJ databases">
        <authorList>
            <person name="Hellsten U."/>
            <person name="Grimwood J."/>
            <person name="Chapman J.A."/>
            <person name="Shapiro H."/>
            <person name="Aerts A."/>
            <person name="Otillar R.P."/>
            <person name="Terry A.Y."/>
            <person name="Boore J.L."/>
            <person name="Simakov O."/>
            <person name="Marletaz F."/>
            <person name="Cho S.-J."/>
            <person name="Edsinger-Gonzales E."/>
            <person name="Havlak P."/>
            <person name="Kuo D.-H."/>
            <person name="Larsson T."/>
            <person name="Lv J."/>
            <person name="Arendt D."/>
            <person name="Savage R."/>
            <person name="Osoegawa K."/>
            <person name="de Jong P."/>
            <person name="Lindberg D.R."/>
            <person name="Seaver E.C."/>
            <person name="Weisblat D.A."/>
            <person name="Putnam N.H."/>
            <person name="Grigoriev I.V."/>
            <person name="Rokhsar D.S."/>
        </authorList>
    </citation>
    <scope>NUCLEOTIDE SEQUENCE</scope>
</reference>
<feature type="compositionally biased region" description="Low complexity" evidence="6">
    <location>
        <begin position="54"/>
        <end position="69"/>
    </location>
</feature>
<reference evidence="8 10" key="2">
    <citation type="journal article" date="2013" name="Nature">
        <title>Insights into bilaterian evolution from three spiralian genomes.</title>
        <authorList>
            <person name="Simakov O."/>
            <person name="Marletaz F."/>
            <person name="Cho S.J."/>
            <person name="Edsinger-Gonzales E."/>
            <person name="Havlak P."/>
            <person name="Hellsten U."/>
            <person name="Kuo D.H."/>
            <person name="Larsson T."/>
            <person name="Lv J."/>
            <person name="Arendt D."/>
            <person name="Savage R."/>
            <person name="Osoegawa K."/>
            <person name="de Jong P."/>
            <person name="Grimwood J."/>
            <person name="Chapman J.A."/>
            <person name="Shapiro H."/>
            <person name="Aerts A."/>
            <person name="Otillar R.P."/>
            <person name="Terry A.Y."/>
            <person name="Boore J.L."/>
            <person name="Grigoriev I.V."/>
            <person name="Lindberg D.R."/>
            <person name="Seaver E.C."/>
            <person name="Weisblat D.A."/>
            <person name="Putnam N.H."/>
            <person name="Rokhsar D.S."/>
        </authorList>
    </citation>
    <scope>NUCLEOTIDE SEQUENCE</scope>
</reference>
<dbReference type="RefSeq" id="XP_009016658.1">
    <property type="nucleotide sequence ID" value="XM_009018410.1"/>
</dbReference>
<name>T1F4L1_HELRO</name>
<dbReference type="GeneID" id="20203760"/>
<evidence type="ECO:0000256" key="2">
    <source>
        <dbReference type="ARBA" id="ARBA00023125"/>
    </source>
</evidence>
<evidence type="ECO:0000259" key="7">
    <source>
        <dbReference type="PROSITE" id="PS50252"/>
    </source>
</evidence>
<keyword evidence="10" id="KW-1185">Reference proteome</keyword>
<proteinExistence type="predicted"/>
<dbReference type="GO" id="GO:0003700">
    <property type="term" value="F:DNA-binding transcription factor activity"/>
    <property type="evidence" value="ECO:0007669"/>
    <property type="project" value="InterPro"/>
</dbReference>
<comment type="caution">
    <text evidence="5">Lacks conserved residue(s) required for the propagation of feature annotation.</text>
</comment>
<dbReference type="EnsemblMetazoa" id="HelroT171719">
    <property type="protein sequence ID" value="HelroP171719"/>
    <property type="gene ID" value="HelroG171719"/>
</dbReference>
<keyword evidence="4 5" id="KW-0539">Nucleus</keyword>
<keyword evidence="3" id="KW-0804">Transcription</keyword>
<feature type="region of interest" description="Disordered" evidence="6">
    <location>
        <begin position="37"/>
        <end position="75"/>
    </location>
</feature>
<sequence>MTAFNSFMYPRSSNYSVNSILQNSNFLQHQQLSNIPPQSHQELNSHLHHHHHQLQQQQQQQQQQPHIPLHIPPGLYPNKFSLQPPDLYSANRQDQFLLPSNLHQHFQHSHQHALVNSRQLRNVDVDSNLQDDPKVELESKELWEQFHELGTEMVITKSGRINIYDVCKEFSLAISPVQTFKSSNDVVQYTHAYERKRASVPYHNQSHLTFDDHVSNIVKSCKNYRRTISHIGHFPGHCFSYCSGSDSCKC</sequence>
<dbReference type="InParanoid" id="T1F4L1"/>
<dbReference type="EMBL" id="KB096365">
    <property type="protein sequence ID" value="ESO05343.1"/>
    <property type="molecule type" value="Genomic_DNA"/>
</dbReference>
<organism evidence="9 10">
    <name type="scientific">Helobdella robusta</name>
    <name type="common">Californian leech</name>
    <dbReference type="NCBI Taxonomy" id="6412"/>
    <lineage>
        <taxon>Eukaryota</taxon>
        <taxon>Metazoa</taxon>
        <taxon>Spiralia</taxon>
        <taxon>Lophotrochozoa</taxon>
        <taxon>Annelida</taxon>
        <taxon>Clitellata</taxon>
        <taxon>Hirudinea</taxon>
        <taxon>Rhynchobdellida</taxon>
        <taxon>Glossiphoniidae</taxon>
        <taxon>Helobdella</taxon>
    </lineage>
</organism>
<dbReference type="CTD" id="20203760"/>
<dbReference type="HOGENOM" id="CLU_1112353_0_0_1"/>
<evidence type="ECO:0000313" key="9">
    <source>
        <dbReference type="EnsemblMetazoa" id="HelroP171719"/>
    </source>
</evidence>
<dbReference type="EMBL" id="AMQM01003919">
    <property type="status" value="NOT_ANNOTATED_CDS"/>
    <property type="molecule type" value="Genomic_DNA"/>
</dbReference>
<evidence type="ECO:0000313" key="10">
    <source>
        <dbReference type="Proteomes" id="UP000015101"/>
    </source>
</evidence>
<gene>
    <name evidence="9" type="primary">20203760</name>
    <name evidence="8" type="ORF">HELRODRAFT_171719</name>
</gene>
<dbReference type="GO" id="GO:0045893">
    <property type="term" value="P:positive regulation of DNA-templated transcription"/>
    <property type="evidence" value="ECO:0007669"/>
    <property type="project" value="InterPro"/>
</dbReference>
<dbReference type="InterPro" id="IPR036960">
    <property type="entry name" value="T-box_sf"/>
</dbReference>
<accession>T1F4L1</accession>
<dbReference type="Proteomes" id="UP000015101">
    <property type="component" value="Unassembled WGS sequence"/>
</dbReference>
<dbReference type="eggNOG" id="KOG3585">
    <property type="taxonomic scope" value="Eukaryota"/>
</dbReference>
<evidence type="ECO:0000256" key="3">
    <source>
        <dbReference type="ARBA" id="ARBA00023163"/>
    </source>
</evidence>
<dbReference type="GO" id="GO:0005634">
    <property type="term" value="C:nucleus"/>
    <property type="evidence" value="ECO:0007669"/>
    <property type="project" value="UniProtKB-SubCell"/>
</dbReference>
<evidence type="ECO:0000256" key="1">
    <source>
        <dbReference type="ARBA" id="ARBA00023015"/>
    </source>
</evidence>
<dbReference type="PROSITE" id="PS50252">
    <property type="entry name" value="TBOX_3"/>
    <property type="match status" value="1"/>
</dbReference>
<comment type="subcellular location">
    <subcellularLocation>
        <location evidence="5">Nucleus</location>
    </subcellularLocation>
</comment>
<keyword evidence="2 5" id="KW-0238">DNA-binding</keyword>
<evidence type="ECO:0000256" key="6">
    <source>
        <dbReference type="SAM" id="MobiDB-lite"/>
    </source>
</evidence>
<reference evidence="9" key="3">
    <citation type="submission" date="2015-06" db="UniProtKB">
        <authorList>
            <consortium name="EnsemblMetazoa"/>
        </authorList>
    </citation>
    <scope>IDENTIFICATION</scope>
</reference>
<evidence type="ECO:0000256" key="4">
    <source>
        <dbReference type="ARBA" id="ARBA00023242"/>
    </source>
</evidence>
<keyword evidence="1" id="KW-0805">Transcription regulation</keyword>
<feature type="domain" description="T-box" evidence="7">
    <location>
        <begin position="137"/>
        <end position="160"/>
    </location>
</feature>
<dbReference type="KEGG" id="hro:HELRODRAFT_171719"/>
<evidence type="ECO:0000313" key="8">
    <source>
        <dbReference type="EMBL" id="ESO05343.1"/>
    </source>
</evidence>
<dbReference type="GO" id="GO:0003677">
    <property type="term" value="F:DNA binding"/>
    <property type="evidence" value="ECO:0007669"/>
    <property type="project" value="UniProtKB-UniRule"/>
</dbReference>
<dbReference type="SUPFAM" id="SSF49417">
    <property type="entry name" value="p53-like transcription factors"/>
    <property type="match status" value="1"/>
</dbReference>
<protein>
    <recommendedName>
        <fullName evidence="7">T-box domain-containing protein</fullName>
    </recommendedName>
</protein>
<dbReference type="Gene3D" id="2.60.40.820">
    <property type="entry name" value="Transcription factor, T-box"/>
    <property type="match status" value="1"/>
</dbReference>
<dbReference type="Pfam" id="PF00907">
    <property type="entry name" value="T-box"/>
    <property type="match status" value="1"/>
</dbReference>
<dbReference type="InterPro" id="IPR046360">
    <property type="entry name" value="T-box_DNA-bd"/>
</dbReference>
<dbReference type="OrthoDB" id="6150346at2759"/>
<evidence type="ECO:0000256" key="5">
    <source>
        <dbReference type="PROSITE-ProRule" id="PRU00201"/>
    </source>
</evidence>